<dbReference type="CDD" id="cd17347">
    <property type="entry name" value="MFS_SLC15A1_2_like"/>
    <property type="match status" value="1"/>
</dbReference>
<dbReference type="GeneID" id="106751951"/>
<evidence type="ECO:0000313" key="12">
    <source>
        <dbReference type="RefSeq" id="XP_014488793.1"/>
    </source>
</evidence>
<dbReference type="KEGG" id="dqu:106751951"/>
<comment type="similarity">
    <text evidence="2">Belongs to the major facilitator superfamily. Proton-dependent oligopeptide transporter (POT/PTR) (TC 2.A.17) family.</text>
</comment>
<dbReference type="InterPro" id="IPR018456">
    <property type="entry name" value="PTR2_symporter_CS"/>
</dbReference>
<evidence type="ECO:0000256" key="6">
    <source>
        <dbReference type="ARBA" id="ARBA00022927"/>
    </source>
</evidence>
<feature type="transmembrane region" description="Helical" evidence="10">
    <location>
        <begin position="626"/>
        <end position="644"/>
    </location>
</feature>
<evidence type="ECO:0000256" key="8">
    <source>
        <dbReference type="ARBA" id="ARBA00023136"/>
    </source>
</evidence>
<evidence type="ECO:0000256" key="1">
    <source>
        <dbReference type="ARBA" id="ARBA00004141"/>
    </source>
</evidence>
<evidence type="ECO:0000256" key="9">
    <source>
        <dbReference type="ARBA" id="ARBA00078114"/>
    </source>
</evidence>
<feature type="transmembrane region" description="Helical" evidence="10">
    <location>
        <begin position="80"/>
        <end position="103"/>
    </location>
</feature>
<dbReference type="GO" id="GO:0006857">
    <property type="term" value="P:oligopeptide transport"/>
    <property type="evidence" value="ECO:0007669"/>
    <property type="project" value="InterPro"/>
</dbReference>
<keyword evidence="7 10" id="KW-1133">Transmembrane helix</keyword>
<feature type="transmembrane region" description="Helical" evidence="10">
    <location>
        <begin position="343"/>
        <end position="362"/>
    </location>
</feature>
<feature type="transmembrane region" description="Helical" evidence="10">
    <location>
        <begin position="109"/>
        <end position="132"/>
    </location>
</feature>
<dbReference type="Gene3D" id="1.20.1250.20">
    <property type="entry name" value="MFS general substrate transporter like domains"/>
    <property type="match status" value="2"/>
</dbReference>
<name>A0A6P3YEE9_DINQU</name>
<dbReference type="InterPro" id="IPR000109">
    <property type="entry name" value="POT_fam"/>
</dbReference>
<keyword evidence="11" id="KW-1185">Reference proteome</keyword>
<organism evidence="11 12">
    <name type="scientific">Dinoponera quadriceps</name>
    <name type="common">South American ant</name>
    <dbReference type="NCBI Taxonomy" id="609295"/>
    <lineage>
        <taxon>Eukaryota</taxon>
        <taxon>Metazoa</taxon>
        <taxon>Ecdysozoa</taxon>
        <taxon>Arthropoda</taxon>
        <taxon>Hexapoda</taxon>
        <taxon>Insecta</taxon>
        <taxon>Pterygota</taxon>
        <taxon>Neoptera</taxon>
        <taxon>Endopterygota</taxon>
        <taxon>Hymenoptera</taxon>
        <taxon>Apocrita</taxon>
        <taxon>Aculeata</taxon>
        <taxon>Formicoidea</taxon>
        <taxon>Formicidae</taxon>
        <taxon>Ponerinae</taxon>
        <taxon>Ponerini</taxon>
        <taxon>Dinoponera</taxon>
    </lineage>
</organism>
<dbReference type="InterPro" id="IPR036259">
    <property type="entry name" value="MFS_trans_sf"/>
</dbReference>
<dbReference type="OrthoDB" id="8904098at2759"/>
<evidence type="ECO:0000256" key="10">
    <source>
        <dbReference type="SAM" id="Phobius"/>
    </source>
</evidence>
<gene>
    <name evidence="12" type="primary">LOC106751951</name>
</gene>
<keyword evidence="4 10" id="KW-0812">Transmembrane</keyword>
<dbReference type="PROSITE" id="PS01022">
    <property type="entry name" value="PTR2_1"/>
    <property type="match status" value="1"/>
</dbReference>
<keyword evidence="5" id="KW-0571">Peptide transport</keyword>
<dbReference type="SUPFAM" id="SSF103473">
    <property type="entry name" value="MFS general substrate transporter"/>
    <property type="match status" value="1"/>
</dbReference>
<feature type="transmembrane region" description="Helical" evidence="10">
    <location>
        <begin position="656"/>
        <end position="677"/>
    </location>
</feature>
<sequence>MCQKLKYPKAVIFIVSNEFCERFSFYGIRTVLSLYLKNILKYSVNTSTVIYHVFTMFVYFFPLFGAILADSWLGKFRTIFYVSIIYAIGQLLLAMSAAPTLIGLPPREFSLVGLLLIAIGTGGIKPCVSAFGGDQFILPQQERYLAMFFSLFYFAINSGSLISSFLTPWLRSNVQCLGDKTCYSLTFLVPAILMILSIVIFILGKRMYRIVEPTGNVIVKVSKCVSHAIYNKVKGKSGKRDHWLDHADDTYDHKLIDDIKVSLQVLKLFIPLPVFWALYDQQGSRWTFQATRMDGQIGSFLMEPDQMQVVNPLLILAFVPLFEICIYPLFAKIHLIDTPLKKLATGTLLASLAFIVTGLVDLRLEKTFPVLPSAESAQLRIFNTLNCSVDLTLGSKVDLKKDRYHKLITINPLSMWVDLDVKVNGSFELPYTADFTKCNTSSYTNMQQSSTGFNTIKEAIASSWVITPEGLDYHYNDTVDKSRSGNPVVRGLIYVSSDVSSNVNSILKFVRNGNTAESITFNSSIFVHSDLKELQPSEYDVFLDSIPLQQNVNFKLGGVYTVVGTKRENEPKIAGQIITVTTPNSMHMMWLMPQYIIITMAEVMFSVTGLQFAFTQAPKSMKSLLQAGWLLTVAFGNLIVVIISEVSIFDRQAYESFLYAGLMLIDMLVFTVMSLFYKYVDIPNEENSEEDIALEKKSGNVNIAYKEDENLE</sequence>
<feature type="transmembrane region" description="Helical" evidence="10">
    <location>
        <begin position="183"/>
        <end position="203"/>
    </location>
</feature>
<evidence type="ECO:0000256" key="2">
    <source>
        <dbReference type="ARBA" id="ARBA00005982"/>
    </source>
</evidence>
<dbReference type="FunFam" id="1.20.1250.20:FF:000379">
    <property type="entry name" value="Uncharacterized protein, isoform A"/>
    <property type="match status" value="1"/>
</dbReference>
<dbReference type="Pfam" id="PF00854">
    <property type="entry name" value="PTR2"/>
    <property type="match status" value="2"/>
</dbReference>
<comment type="subcellular location">
    <subcellularLocation>
        <location evidence="1">Membrane</location>
        <topology evidence="1">Multi-pass membrane protein</topology>
    </subcellularLocation>
</comment>
<keyword evidence="8 10" id="KW-0472">Membrane</keyword>
<dbReference type="FunFam" id="1.20.1250.20:FF:000049">
    <property type="entry name" value="Solute carrier family 15 member 2"/>
    <property type="match status" value="1"/>
</dbReference>
<evidence type="ECO:0000256" key="7">
    <source>
        <dbReference type="ARBA" id="ARBA00022989"/>
    </source>
</evidence>
<reference evidence="12" key="1">
    <citation type="submission" date="2025-08" db="UniProtKB">
        <authorList>
            <consortium name="RefSeq"/>
        </authorList>
    </citation>
    <scope>IDENTIFICATION</scope>
</reference>
<dbReference type="RefSeq" id="XP_014488793.1">
    <property type="nucleotide sequence ID" value="XM_014633307.1"/>
</dbReference>
<evidence type="ECO:0000256" key="5">
    <source>
        <dbReference type="ARBA" id="ARBA00022856"/>
    </source>
</evidence>
<dbReference type="AlphaFoldDB" id="A0A6P3YEE9"/>
<keyword evidence="6" id="KW-0653">Protein transport</keyword>
<evidence type="ECO:0000313" key="11">
    <source>
        <dbReference type="Proteomes" id="UP000515204"/>
    </source>
</evidence>
<dbReference type="Proteomes" id="UP000515204">
    <property type="component" value="Unplaced"/>
</dbReference>
<evidence type="ECO:0000256" key="4">
    <source>
        <dbReference type="ARBA" id="ARBA00022692"/>
    </source>
</evidence>
<evidence type="ECO:0000256" key="3">
    <source>
        <dbReference type="ARBA" id="ARBA00022448"/>
    </source>
</evidence>
<feature type="transmembrane region" description="Helical" evidence="10">
    <location>
        <begin position="309"/>
        <end position="331"/>
    </location>
</feature>
<dbReference type="PANTHER" id="PTHR11654">
    <property type="entry name" value="OLIGOPEPTIDE TRANSPORTER-RELATED"/>
    <property type="match status" value="1"/>
</dbReference>
<keyword evidence="3" id="KW-0813">Transport</keyword>
<feature type="transmembrane region" description="Helical" evidence="10">
    <location>
        <begin position="595"/>
        <end position="614"/>
    </location>
</feature>
<protein>
    <recommendedName>
        <fullName evidence="9">Oligopeptide transporter 1</fullName>
    </recommendedName>
</protein>
<feature type="transmembrane region" description="Helical" evidence="10">
    <location>
        <begin position="49"/>
        <end position="68"/>
    </location>
</feature>
<proteinExistence type="inferred from homology"/>
<feature type="transmembrane region" description="Helical" evidence="10">
    <location>
        <begin position="144"/>
        <end position="163"/>
    </location>
</feature>
<dbReference type="GO" id="GO:0015031">
    <property type="term" value="P:protein transport"/>
    <property type="evidence" value="ECO:0007669"/>
    <property type="project" value="UniProtKB-KW"/>
</dbReference>
<dbReference type="GO" id="GO:0016020">
    <property type="term" value="C:membrane"/>
    <property type="evidence" value="ECO:0007669"/>
    <property type="project" value="UniProtKB-SubCell"/>
</dbReference>
<dbReference type="GO" id="GO:0022857">
    <property type="term" value="F:transmembrane transporter activity"/>
    <property type="evidence" value="ECO:0007669"/>
    <property type="project" value="InterPro"/>
</dbReference>
<accession>A0A6P3YEE9</accession>